<dbReference type="InterPro" id="IPR011990">
    <property type="entry name" value="TPR-like_helical_dom_sf"/>
</dbReference>
<dbReference type="Gene3D" id="1.25.40.10">
    <property type="entry name" value="Tetratricopeptide repeat domain"/>
    <property type="match status" value="1"/>
</dbReference>
<sequence>MKHLLYILFFFIGNLVAQNQSTFELANALYTEGKFEDAITKYQSILDTKQHSAELYYNLANAHYKLNNIAPSIYYYEKALQLNPNDSEILNNIAYAKNMTVDAIQEVPQLGLSRIFNKLTNTFAYDYWAKISIAFIVLFVLLFLVYYFMDSTSQKRAAFSGSIVFLFLSLISLGLAFQKQSLDNKDNPAIVFAQKSEVKTEPNSSGSEAFVLHEGTKVQVLDTINDWKKIKLADGKTGWIMSNDIKLLNNF</sequence>
<dbReference type="PROSITE" id="PS50293">
    <property type="entry name" value="TPR_REGION"/>
    <property type="match status" value="1"/>
</dbReference>
<dbReference type="SMART" id="SM00287">
    <property type="entry name" value="SH3b"/>
    <property type="match status" value="1"/>
</dbReference>
<organism evidence="4 5">
    <name type="scientific">Olleya marilimosa</name>
    <dbReference type="NCBI Taxonomy" id="272164"/>
    <lineage>
        <taxon>Bacteria</taxon>
        <taxon>Pseudomonadati</taxon>
        <taxon>Bacteroidota</taxon>
        <taxon>Flavobacteriia</taxon>
        <taxon>Flavobacteriales</taxon>
        <taxon>Flavobacteriaceae</taxon>
    </lineage>
</organism>
<keyword evidence="2" id="KW-0812">Transmembrane</keyword>
<evidence type="ECO:0000259" key="3">
    <source>
        <dbReference type="PROSITE" id="PS51781"/>
    </source>
</evidence>
<dbReference type="SMART" id="SM00028">
    <property type="entry name" value="TPR"/>
    <property type="match status" value="2"/>
</dbReference>
<keyword evidence="2" id="KW-0472">Membrane</keyword>
<dbReference type="RefSeq" id="WP_191099388.1">
    <property type="nucleotide sequence ID" value="NZ_JACXXF010000002.1"/>
</dbReference>
<dbReference type="InterPro" id="IPR003646">
    <property type="entry name" value="SH3-like_bac-type"/>
</dbReference>
<gene>
    <name evidence="4" type="ORF">IEG06_05815</name>
</gene>
<dbReference type="EMBL" id="JACXXH010000002">
    <property type="protein sequence ID" value="MBD3862960.1"/>
    <property type="molecule type" value="Genomic_DNA"/>
</dbReference>
<dbReference type="InterPro" id="IPR019734">
    <property type="entry name" value="TPR_rpt"/>
</dbReference>
<feature type="transmembrane region" description="Helical" evidence="2">
    <location>
        <begin position="157"/>
        <end position="177"/>
    </location>
</feature>
<evidence type="ECO:0000256" key="2">
    <source>
        <dbReference type="SAM" id="Phobius"/>
    </source>
</evidence>
<dbReference type="Proteomes" id="UP000627521">
    <property type="component" value="Unassembled WGS sequence"/>
</dbReference>
<dbReference type="Pfam" id="PF08239">
    <property type="entry name" value="SH3_3"/>
    <property type="match status" value="1"/>
</dbReference>
<dbReference type="Pfam" id="PF00515">
    <property type="entry name" value="TPR_1"/>
    <property type="match status" value="1"/>
</dbReference>
<feature type="repeat" description="TPR" evidence="1">
    <location>
        <begin position="53"/>
        <end position="86"/>
    </location>
</feature>
<evidence type="ECO:0000313" key="5">
    <source>
        <dbReference type="Proteomes" id="UP000627521"/>
    </source>
</evidence>
<dbReference type="SUPFAM" id="SSF48452">
    <property type="entry name" value="TPR-like"/>
    <property type="match status" value="1"/>
</dbReference>
<reference evidence="4 5" key="1">
    <citation type="submission" date="2020-09" db="EMBL/GenBank/DDBJ databases">
        <title>Bacillus nautilus sp. nov., Chryseoglobus crepusculi sp. nov, and Psychrobacter noctis sp. nov., isolated from deep-sea sponges from the equatorial Atlantic.</title>
        <authorList>
            <person name="Stennett H.L."/>
            <person name="Williams S.E."/>
        </authorList>
    </citation>
    <scope>NUCLEOTIDE SEQUENCE [LARGE SCALE GENOMIC DNA]</scope>
    <source>
        <strain evidence="4 5">28M-24</strain>
    </source>
</reference>
<comment type="caution">
    <text evidence="4">The sequence shown here is derived from an EMBL/GenBank/DDBJ whole genome shotgun (WGS) entry which is preliminary data.</text>
</comment>
<protein>
    <submittedName>
        <fullName evidence="4">Tetratricopeptide repeat protein</fullName>
    </submittedName>
</protein>
<evidence type="ECO:0000256" key="1">
    <source>
        <dbReference type="PROSITE-ProRule" id="PRU00339"/>
    </source>
</evidence>
<accession>A0ABR8LT00</accession>
<keyword evidence="5" id="KW-1185">Reference proteome</keyword>
<dbReference type="Gene3D" id="2.30.30.40">
    <property type="entry name" value="SH3 Domains"/>
    <property type="match status" value="1"/>
</dbReference>
<evidence type="ECO:0000313" key="4">
    <source>
        <dbReference type="EMBL" id="MBD3862960.1"/>
    </source>
</evidence>
<dbReference type="PROSITE" id="PS51781">
    <property type="entry name" value="SH3B"/>
    <property type="match status" value="1"/>
</dbReference>
<name>A0ABR8LT00_9FLAO</name>
<dbReference type="PROSITE" id="PS50005">
    <property type="entry name" value="TPR"/>
    <property type="match status" value="1"/>
</dbReference>
<proteinExistence type="predicted"/>
<feature type="transmembrane region" description="Helical" evidence="2">
    <location>
        <begin position="127"/>
        <end position="148"/>
    </location>
</feature>
<feature type="domain" description="SH3b" evidence="3">
    <location>
        <begin position="186"/>
        <end position="249"/>
    </location>
</feature>
<keyword evidence="1" id="KW-0802">TPR repeat</keyword>
<keyword evidence="2" id="KW-1133">Transmembrane helix</keyword>